<evidence type="ECO:0000256" key="4">
    <source>
        <dbReference type="ARBA" id="ARBA00022840"/>
    </source>
</evidence>
<comment type="caution">
    <text evidence="13">The sequence shown here is derived from an EMBL/GenBank/DDBJ whole genome shotgun (WGS) entry which is preliminary data.</text>
</comment>
<keyword evidence="3 11" id="KW-0547">Nucleotide-binding</keyword>
<name>A0A1F5WG92_9BACT</name>
<dbReference type="Proteomes" id="UP000178406">
    <property type="component" value="Unassembled WGS sequence"/>
</dbReference>
<evidence type="ECO:0000256" key="2">
    <source>
        <dbReference type="ARBA" id="ARBA00022598"/>
    </source>
</evidence>
<evidence type="ECO:0000256" key="9">
    <source>
        <dbReference type="NCBIfam" id="TIGR00234"/>
    </source>
</evidence>
<gene>
    <name evidence="13" type="ORF">A3J56_03300</name>
</gene>
<evidence type="ECO:0000313" key="14">
    <source>
        <dbReference type="Proteomes" id="UP000178406"/>
    </source>
</evidence>
<keyword evidence="4 11" id="KW-0067">ATP-binding</keyword>
<dbReference type="SUPFAM" id="SSF55174">
    <property type="entry name" value="Alpha-L RNA-binding motif"/>
    <property type="match status" value="1"/>
</dbReference>
<organism evidence="13 14">
    <name type="scientific">Candidatus Giovannonibacteria bacterium RIFCSPHIGHO2_02_FULL_46_20</name>
    <dbReference type="NCBI Taxonomy" id="1798338"/>
    <lineage>
        <taxon>Bacteria</taxon>
        <taxon>Candidatus Giovannoniibacteriota</taxon>
    </lineage>
</organism>
<dbReference type="InterPro" id="IPR014729">
    <property type="entry name" value="Rossmann-like_a/b/a_fold"/>
</dbReference>
<evidence type="ECO:0000256" key="5">
    <source>
        <dbReference type="ARBA" id="ARBA00022884"/>
    </source>
</evidence>
<keyword evidence="6 11" id="KW-0648">Protein biosynthesis</keyword>
<keyword evidence="2 11" id="KW-0436">Ligase</keyword>
<dbReference type="PROSITE" id="PS50889">
    <property type="entry name" value="S4"/>
    <property type="match status" value="1"/>
</dbReference>
<dbReference type="InterPro" id="IPR024088">
    <property type="entry name" value="Tyr-tRNA-ligase_bac-type"/>
</dbReference>
<dbReference type="InterPro" id="IPR054608">
    <property type="entry name" value="SYY-like_C"/>
</dbReference>
<dbReference type="PANTHER" id="PTHR11766">
    <property type="entry name" value="TYROSYL-TRNA SYNTHETASE"/>
    <property type="match status" value="1"/>
</dbReference>
<dbReference type="GO" id="GO:0004831">
    <property type="term" value="F:tyrosine-tRNA ligase activity"/>
    <property type="evidence" value="ECO:0007669"/>
    <property type="project" value="UniProtKB-UniRule"/>
</dbReference>
<dbReference type="EC" id="6.1.1.1" evidence="1 9"/>
<evidence type="ECO:0000256" key="8">
    <source>
        <dbReference type="ARBA" id="ARBA00048248"/>
    </source>
</evidence>
<dbReference type="SUPFAM" id="SSF52374">
    <property type="entry name" value="Nucleotidylyl transferase"/>
    <property type="match status" value="1"/>
</dbReference>
<dbReference type="InterPro" id="IPR036986">
    <property type="entry name" value="S4_RNA-bd_sf"/>
</dbReference>
<evidence type="ECO:0000313" key="13">
    <source>
        <dbReference type="EMBL" id="OGF74732.1"/>
    </source>
</evidence>
<evidence type="ECO:0000259" key="12">
    <source>
        <dbReference type="Pfam" id="PF22421"/>
    </source>
</evidence>
<evidence type="ECO:0000256" key="7">
    <source>
        <dbReference type="ARBA" id="ARBA00023146"/>
    </source>
</evidence>
<dbReference type="PRINTS" id="PR01040">
    <property type="entry name" value="TRNASYNTHTYR"/>
</dbReference>
<reference evidence="13 14" key="1">
    <citation type="journal article" date="2016" name="Nat. Commun.">
        <title>Thousands of microbial genomes shed light on interconnected biogeochemical processes in an aquifer system.</title>
        <authorList>
            <person name="Anantharaman K."/>
            <person name="Brown C.T."/>
            <person name="Hug L.A."/>
            <person name="Sharon I."/>
            <person name="Castelle C.J."/>
            <person name="Probst A.J."/>
            <person name="Thomas B.C."/>
            <person name="Singh A."/>
            <person name="Wilkins M.J."/>
            <person name="Karaoz U."/>
            <person name="Brodie E.L."/>
            <person name="Williams K.H."/>
            <person name="Hubbard S.S."/>
            <person name="Banfield J.F."/>
        </authorList>
    </citation>
    <scope>NUCLEOTIDE SEQUENCE [LARGE SCALE GENOMIC DNA]</scope>
</reference>
<dbReference type="Gene3D" id="3.40.50.620">
    <property type="entry name" value="HUPs"/>
    <property type="match status" value="1"/>
</dbReference>
<protein>
    <recommendedName>
        <fullName evidence="1 9">Tyrosine--tRNA ligase</fullName>
        <ecNumber evidence="1 9">6.1.1.1</ecNumber>
    </recommendedName>
</protein>
<proteinExistence type="inferred from homology"/>
<dbReference type="GO" id="GO:0006437">
    <property type="term" value="P:tyrosyl-tRNA aminoacylation"/>
    <property type="evidence" value="ECO:0007669"/>
    <property type="project" value="UniProtKB-UniRule"/>
</dbReference>
<evidence type="ECO:0000256" key="1">
    <source>
        <dbReference type="ARBA" id="ARBA00013160"/>
    </source>
</evidence>
<dbReference type="Gene3D" id="3.10.290.10">
    <property type="entry name" value="RNA-binding S4 domain"/>
    <property type="match status" value="1"/>
</dbReference>
<comment type="similarity">
    <text evidence="11">Belongs to the class-I aminoacyl-tRNA synthetase family.</text>
</comment>
<accession>A0A1F5WG92</accession>
<dbReference type="PANTHER" id="PTHR11766:SF1">
    <property type="entry name" value="TYROSINE--TRNA LIGASE"/>
    <property type="match status" value="1"/>
</dbReference>
<evidence type="ECO:0000256" key="6">
    <source>
        <dbReference type="ARBA" id="ARBA00022917"/>
    </source>
</evidence>
<dbReference type="Gene3D" id="1.10.240.10">
    <property type="entry name" value="Tyrosyl-Transfer RNA Synthetase"/>
    <property type="match status" value="1"/>
</dbReference>
<dbReference type="STRING" id="1798338.A3J56_03300"/>
<dbReference type="AlphaFoldDB" id="A0A1F5WG92"/>
<evidence type="ECO:0000256" key="3">
    <source>
        <dbReference type="ARBA" id="ARBA00022741"/>
    </source>
</evidence>
<dbReference type="GO" id="GO:0005829">
    <property type="term" value="C:cytosol"/>
    <property type="evidence" value="ECO:0007669"/>
    <property type="project" value="TreeGrafter"/>
</dbReference>
<keyword evidence="5 10" id="KW-0694">RNA-binding</keyword>
<dbReference type="GO" id="GO:0003723">
    <property type="term" value="F:RNA binding"/>
    <property type="evidence" value="ECO:0007669"/>
    <property type="project" value="UniProtKB-KW"/>
</dbReference>
<sequence>MPISKKMFSRENWLERATSHNVEKIFSKHELLARLKSRKKIRIKFGVDVTSPLIHIGNAVNLWKMREFQEMGHKVVFLIGDFTSRIGDPTGKSKTRPPRTKKEIEQDAQTYIEQVKKILLGNSDVFEVRRNSEWYDNMKLGDFLKLCAHITHARLIQRDMFQERIKKNTEIFMHEILYPILQGYDSYVLKSDLTIIGSDQLFNELLGRHYQSLFGQDPQVIMTTVITPGLHGKEKQSKSLGNFIAIADSPEDKFGKVMSLPDSLIITYYRVYTFIDARQIDVYEKQLAEGINPRDIKIKLARDLVALYHSDAVAEETKEQFIKTFSKKNIPKNLPTVTAKQKEPLVDFLARTKLVASKSSAKRLIAGGAIELDGKKIQSSDTVTKKGALRVGKTKFIRVV</sequence>
<dbReference type="Pfam" id="PF22421">
    <property type="entry name" value="SYY_C-terminal"/>
    <property type="match status" value="1"/>
</dbReference>
<dbReference type="CDD" id="cd00165">
    <property type="entry name" value="S4"/>
    <property type="match status" value="1"/>
</dbReference>
<dbReference type="InterPro" id="IPR002307">
    <property type="entry name" value="Tyr-tRNA-ligase"/>
</dbReference>
<dbReference type="GO" id="GO:0005524">
    <property type="term" value="F:ATP binding"/>
    <property type="evidence" value="ECO:0007669"/>
    <property type="project" value="UniProtKB-KW"/>
</dbReference>
<feature type="domain" description="Tyrosine--tRNA ligase SYY-like C-terminal" evidence="12">
    <location>
        <begin position="331"/>
        <end position="387"/>
    </location>
</feature>
<dbReference type="CDD" id="cd00805">
    <property type="entry name" value="TyrRS_core"/>
    <property type="match status" value="1"/>
</dbReference>
<keyword evidence="7 11" id="KW-0030">Aminoacyl-tRNA synthetase</keyword>
<dbReference type="Pfam" id="PF00579">
    <property type="entry name" value="tRNA-synt_1b"/>
    <property type="match status" value="1"/>
</dbReference>
<dbReference type="NCBIfam" id="TIGR00234">
    <property type="entry name" value="tyrS"/>
    <property type="match status" value="1"/>
</dbReference>
<evidence type="ECO:0000256" key="11">
    <source>
        <dbReference type="RuleBase" id="RU363036"/>
    </source>
</evidence>
<dbReference type="InterPro" id="IPR002305">
    <property type="entry name" value="aa-tRNA-synth_Ic"/>
</dbReference>
<dbReference type="EMBL" id="MFHQ01000007">
    <property type="protein sequence ID" value="OGF74732.1"/>
    <property type="molecule type" value="Genomic_DNA"/>
</dbReference>
<comment type="catalytic activity">
    <reaction evidence="8">
        <text>tRNA(Tyr) + L-tyrosine + ATP = L-tyrosyl-tRNA(Tyr) + AMP + diphosphate + H(+)</text>
        <dbReference type="Rhea" id="RHEA:10220"/>
        <dbReference type="Rhea" id="RHEA-COMP:9706"/>
        <dbReference type="Rhea" id="RHEA-COMP:9707"/>
        <dbReference type="ChEBI" id="CHEBI:15378"/>
        <dbReference type="ChEBI" id="CHEBI:30616"/>
        <dbReference type="ChEBI" id="CHEBI:33019"/>
        <dbReference type="ChEBI" id="CHEBI:58315"/>
        <dbReference type="ChEBI" id="CHEBI:78442"/>
        <dbReference type="ChEBI" id="CHEBI:78536"/>
        <dbReference type="ChEBI" id="CHEBI:456215"/>
        <dbReference type="EC" id="6.1.1.1"/>
    </reaction>
</comment>
<evidence type="ECO:0000256" key="10">
    <source>
        <dbReference type="PROSITE-ProRule" id="PRU00182"/>
    </source>
</evidence>